<evidence type="ECO:0000313" key="1">
    <source>
        <dbReference type="EMBL" id="TFK74187.1"/>
    </source>
</evidence>
<protein>
    <submittedName>
        <fullName evidence="1">Endo-1,4-beta xylanase</fullName>
    </submittedName>
</protein>
<proteinExistence type="predicted"/>
<keyword evidence="1" id="KW-0624">Polysaccharide degradation</keyword>
<keyword evidence="1" id="KW-0326">Glycosidase</keyword>
<keyword evidence="1" id="KW-0858">Xylan degradation</keyword>
<keyword evidence="1" id="KW-0378">Hydrolase</keyword>
<keyword evidence="1" id="KW-0119">Carbohydrate metabolism</keyword>
<reference evidence="1 2" key="1">
    <citation type="journal article" date="2019" name="Nat. Ecol. Evol.">
        <title>Megaphylogeny resolves global patterns of mushroom evolution.</title>
        <authorList>
            <person name="Varga T."/>
            <person name="Krizsan K."/>
            <person name="Foldi C."/>
            <person name="Dima B."/>
            <person name="Sanchez-Garcia M."/>
            <person name="Sanchez-Ramirez S."/>
            <person name="Szollosi G.J."/>
            <person name="Szarkandi J.G."/>
            <person name="Papp V."/>
            <person name="Albert L."/>
            <person name="Andreopoulos W."/>
            <person name="Angelini C."/>
            <person name="Antonin V."/>
            <person name="Barry K.W."/>
            <person name="Bougher N.L."/>
            <person name="Buchanan P."/>
            <person name="Buyck B."/>
            <person name="Bense V."/>
            <person name="Catcheside P."/>
            <person name="Chovatia M."/>
            <person name="Cooper J."/>
            <person name="Damon W."/>
            <person name="Desjardin D."/>
            <person name="Finy P."/>
            <person name="Geml J."/>
            <person name="Haridas S."/>
            <person name="Hughes K."/>
            <person name="Justo A."/>
            <person name="Karasinski D."/>
            <person name="Kautmanova I."/>
            <person name="Kiss B."/>
            <person name="Kocsube S."/>
            <person name="Kotiranta H."/>
            <person name="LaButti K.M."/>
            <person name="Lechner B.E."/>
            <person name="Liimatainen K."/>
            <person name="Lipzen A."/>
            <person name="Lukacs Z."/>
            <person name="Mihaltcheva S."/>
            <person name="Morgado L.N."/>
            <person name="Niskanen T."/>
            <person name="Noordeloos M.E."/>
            <person name="Ohm R.A."/>
            <person name="Ortiz-Santana B."/>
            <person name="Ovrebo C."/>
            <person name="Racz N."/>
            <person name="Riley R."/>
            <person name="Savchenko A."/>
            <person name="Shiryaev A."/>
            <person name="Soop K."/>
            <person name="Spirin V."/>
            <person name="Szebenyi C."/>
            <person name="Tomsovsky M."/>
            <person name="Tulloss R.E."/>
            <person name="Uehling J."/>
            <person name="Grigoriev I.V."/>
            <person name="Vagvolgyi C."/>
            <person name="Papp T."/>
            <person name="Martin F.M."/>
            <person name="Miettinen O."/>
            <person name="Hibbett D.S."/>
            <person name="Nagy L.G."/>
        </authorList>
    </citation>
    <scope>NUCLEOTIDE SEQUENCE [LARGE SCALE GENOMIC DNA]</scope>
    <source>
        <strain evidence="1 2">NL-1719</strain>
    </source>
</reference>
<keyword evidence="2" id="KW-1185">Reference proteome</keyword>
<dbReference type="EMBL" id="ML208270">
    <property type="protein sequence ID" value="TFK74187.1"/>
    <property type="molecule type" value="Genomic_DNA"/>
</dbReference>
<accession>A0ACD3B925</accession>
<gene>
    <name evidence="1" type="ORF">BDN72DRAFT_760521</name>
</gene>
<organism evidence="1 2">
    <name type="scientific">Pluteus cervinus</name>
    <dbReference type="NCBI Taxonomy" id="181527"/>
    <lineage>
        <taxon>Eukaryota</taxon>
        <taxon>Fungi</taxon>
        <taxon>Dikarya</taxon>
        <taxon>Basidiomycota</taxon>
        <taxon>Agaricomycotina</taxon>
        <taxon>Agaricomycetes</taxon>
        <taxon>Agaricomycetidae</taxon>
        <taxon>Agaricales</taxon>
        <taxon>Pluteineae</taxon>
        <taxon>Pluteaceae</taxon>
        <taxon>Pluteus</taxon>
    </lineage>
</organism>
<name>A0ACD3B925_9AGAR</name>
<evidence type="ECO:0000313" key="2">
    <source>
        <dbReference type="Proteomes" id="UP000308600"/>
    </source>
</evidence>
<sequence length="350" mass="38071">MFAAYFSLLALVQLAATAVVVPSGHGLPGSREGLSQVAKAAGKLYFGSATDNPTLTDEPYISILSDNHQFTQITPANSMKWETVEPQRGVFNFTGGDQIVAFAKKNGQIVRGHTCVWHSQLAPWVAAGNFDNSTLQQIVKDHTTAVVSHWKGQIYAWDVVNEIFNDDGTWRPSPFSDIIGPSFVELAFRTAHKADPNAKLYLNDYNIDGLGPKSTAVVNLVKSLKAAKAPIHGIGLQAHMISGSIPTDIKQNIEQFTKLGVEVAITELDIRITLPVTPEKLEQQKKDYAAVVAACNSVKGCIGVTVWDFTDKYSWIPSVFAGEGDALPWDKDLVRKPAYDGIVQGFNGRS</sequence>
<dbReference type="Proteomes" id="UP000308600">
    <property type="component" value="Unassembled WGS sequence"/>
</dbReference>